<dbReference type="PROSITE" id="PS50026">
    <property type="entry name" value="EGF_3"/>
    <property type="match status" value="2"/>
</dbReference>
<proteinExistence type="inferred from homology"/>
<dbReference type="FunFam" id="2.60.40.10:FF:000162">
    <property type="entry name" value="Tenascin C"/>
    <property type="match status" value="1"/>
</dbReference>
<evidence type="ECO:0000256" key="13">
    <source>
        <dbReference type="SAM" id="SignalP"/>
    </source>
</evidence>
<evidence type="ECO:0000313" key="18">
    <source>
        <dbReference type="Proteomes" id="UP000694410"/>
    </source>
</evidence>
<dbReference type="SMART" id="SM00181">
    <property type="entry name" value="EGF"/>
    <property type="match status" value="11"/>
</dbReference>
<feature type="domain" description="Fibronectin type-III" evidence="15">
    <location>
        <begin position="1162"/>
        <end position="1253"/>
    </location>
</feature>
<organism evidence="17 18">
    <name type="scientific">Cyanistes caeruleus</name>
    <name type="common">Eurasian blue tit</name>
    <name type="synonym">Parus caeruleus</name>
    <dbReference type="NCBI Taxonomy" id="156563"/>
    <lineage>
        <taxon>Eukaryota</taxon>
        <taxon>Metazoa</taxon>
        <taxon>Chordata</taxon>
        <taxon>Craniata</taxon>
        <taxon>Vertebrata</taxon>
        <taxon>Euteleostomi</taxon>
        <taxon>Archelosauria</taxon>
        <taxon>Archosauria</taxon>
        <taxon>Dinosauria</taxon>
        <taxon>Saurischia</taxon>
        <taxon>Theropoda</taxon>
        <taxon>Coelurosauria</taxon>
        <taxon>Aves</taxon>
        <taxon>Neognathae</taxon>
        <taxon>Neoaves</taxon>
        <taxon>Telluraves</taxon>
        <taxon>Australaves</taxon>
        <taxon>Passeriformes</taxon>
        <taxon>Paridae</taxon>
        <taxon>Cyanistes</taxon>
    </lineage>
</organism>
<reference evidence="17" key="2">
    <citation type="submission" date="2025-09" db="UniProtKB">
        <authorList>
            <consortium name="Ensembl"/>
        </authorList>
    </citation>
    <scope>IDENTIFICATION</scope>
</reference>
<evidence type="ECO:0000256" key="5">
    <source>
        <dbReference type="ARBA" id="ARBA00022536"/>
    </source>
</evidence>
<feature type="domain" description="Fibronectin type-III" evidence="15">
    <location>
        <begin position="553"/>
        <end position="643"/>
    </location>
</feature>
<dbReference type="GO" id="GO:0030155">
    <property type="term" value="P:regulation of cell adhesion"/>
    <property type="evidence" value="ECO:0007669"/>
    <property type="project" value="TreeGrafter"/>
</dbReference>
<sequence length="1915" mass="208865">MGLPSRVLACAILALLSQHVTGGLIKRIIRQKRETGLNVTLPEENQPVVFNHVYNIKLPVGSLCSVDLDTASGDADLKAEIEPVKNYEEHTVNEGNQIVFTHRINIPRRACGCAAAPDIKDLLSRLEELEGLVSSLREQCASGAGCCPNSQAVEGKAGWGRSWGKFLFFGMVGTGRLDTTPYCSGHGNYSIEICGCVCEPGWKGPNCSQASCPSDCNDQGKCVDGLCVCFEGYTGPDCSQELCGQGCGPHGRCVGGQCVCHEGFVGDDCSVPLCPHNCHGRGRCVDSECVCDEGYTGEDCSELICPNDCFDRGRCVNGTCFCEEGFTGEDCGELTCPNDCHGNGRCENGLCVCHEGFVGDDCSDRRCPNDCHHRGRCVGGQCVCHEGFLGEDCGELRCPNDCHNRGRCENGQCVCHEGFTGDDCGQLRCPNDCHNHGLCVNGQCVCHEGYTGEDCGELRCPHDCHHRGRCVEGRCECDNGFTGDHCGELACPNNCHGRGRCVDGRCVCHEGFVGEDCRERSCPNDCNNAGRCVDGRCVCEDGYIGDDCSDVSPPTELTVTNVTDKTVNLEWKHENLVNEYLITYVPTSSGGLDMQFTVPGNHTAATIHELEPGVEYFIRVFAILKNKKSIPVSARVATYLPAPEGLRFKSVRETSVQVEWDPLNFSFDGWELVFHNMKKDDNGDITSSLKRPETSYMQPGLAPGQQYNVSIHIVKNNTRGPGLSKVITTKLDAPSQVEAKDITDTTALVTWSKPLAEVEGVELTYGPKDIPGDRTTIDLSEDENQYFIGNLRPHTEYEVTLVSRRGDMESDPVKEVFVTDLDAPRNLKRVSQTDNSITLEWKNSHANVDNYRIKFAPISGGDHVEIAVPKGSQATTRATLTGLRPGTEYGIGVTAVRNDRESAPATINAGTDLDNPKDLEVSEPTETTLSLRWRRPVAKFDRYRLVYSGASGKKSEVEIPVDSTSFLLRGLDPGTEYTISLLAEKGRHKSKPTTVKGSTEEEPELGAFSVAETGWDGFQLTWTAAEGAYESFVIQVQEPGQPEERRNITVPGGLSSANVTGLKANTPYTITLQGVARGYRTKPLSLETTTGTFLSSSPRFFLTGIGALVRAGQILLAPMEFNLSGDSRTAHISGLSPSTDFIVYLSGISGGFRTQAISAELLLSKLSVPNATSDSLSLAWEAQDKAFEHFILEVRNSDFPLDSLVLTVPGDSRHSVVTNLKAATNYTVQLHGVIDGQGGQTLTAMATTEAMPPLENLTVSDMNPYGFTVSWMASENAFDNFLVVVVDSGKLLDPQEFLLSGAQRELKLKGLITGIGYEVLLYGFAKGHQTKPLSTLAVTEAEPEVDNLLVSDATPDGFRLSWTADDGVFNSFVLKIRDTKKKSDPLELIVPGHERTQDITGLKEGTEYEIELYGISSGQRSQPVNAVASTVVGSPKGISFSDITENAATVSWIPPRSRVENFRISYVPVTGGTPNVVTVEGSKTRTKLVKLVPGVDYNVSIISVKGFEESEPVSGTLKTALDSPSGLVVVNITDSEALATWQPAIAAVDNYVVSYSSEEEPEVTQMVSGNTVEYDLKGLQPATEYTLSIHAQKDAQRSESLSTHFTTGLDAPRDLSAAEVQSEAAVINWRPPRAPVTGYLLIYESIDGSVKEVILDRGTSSYSLAELSPSTQYTKDEILISIHVTLTAGLLYPYPKDCSQALLNGEATSGLYTIYLNGDKAQPLQVFCDMGEDGGGWIVFLRRQNGKQDFYKNWNTYVAGFGDPKDEFWIGLENLHKITSQGQYELRVDLRDKGDAAYAVYDRFSVGDAKSRYRLRVDGYSGTAGDSMTYHNGRSFSTFDKDHDSAITNCALSYKGAFWYKNCHRVNLMGRYGDNSHSQGVNWFHWKGHEYSIQFAEMKLRPSSFRNLEGRRKRA</sequence>
<evidence type="ECO:0000256" key="11">
    <source>
        <dbReference type="ARBA" id="ARBA00023180"/>
    </source>
</evidence>
<dbReference type="InterPro" id="IPR050991">
    <property type="entry name" value="ECM_Regulatory_Proteins"/>
</dbReference>
<evidence type="ECO:0000256" key="4">
    <source>
        <dbReference type="ARBA" id="ARBA00022530"/>
    </source>
</evidence>
<dbReference type="Pfam" id="PF00147">
    <property type="entry name" value="Fibrinogen_C"/>
    <property type="match status" value="1"/>
</dbReference>
<dbReference type="InterPro" id="IPR036056">
    <property type="entry name" value="Fibrinogen-like_C"/>
</dbReference>
<evidence type="ECO:0000256" key="12">
    <source>
        <dbReference type="PROSITE-ProRule" id="PRU00076"/>
    </source>
</evidence>
<feature type="domain" description="Fibronectin type-III" evidence="15">
    <location>
        <begin position="915"/>
        <end position="1003"/>
    </location>
</feature>
<keyword evidence="4" id="KW-0272">Extracellular matrix</keyword>
<dbReference type="PANTHER" id="PTHR46708:SF1">
    <property type="entry name" value="TENASCIN"/>
    <property type="match status" value="1"/>
</dbReference>
<keyword evidence="3" id="KW-0964">Secreted</keyword>
<feature type="domain" description="Fibronectin type-III" evidence="15">
    <location>
        <begin position="1004"/>
        <end position="1096"/>
    </location>
</feature>
<evidence type="ECO:0000313" key="17">
    <source>
        <dbReference type="Ensembl" id="ENSCCEP00000027613.1"/>
    </source>
</evidence>
<dbReference type="FunFam" id="2.60.40.10:FF:000398">
    <property type="entry name" value="Tenascin C"/>
    <property type="match status" value="1"/>
</dbReference>
<feature type="domain" description="Fibronectin type-III" evidence="15">
    <location>
        <begin position="1434"/>
        <end position="1523"/>
    </location>
</feature>
<dbReference type="InterPro" id="IPR013783">
    <property type="entry name" value="Ig-like_fold"/>
</dbReference>
<gene>
    <name evidence="17" type="primary">TNC</name>
</gene>
<evidence type="ECO:0000259" key="14">
    <source>
        <dbReference type="PROSITE" id="PS50026"/>
    </source>
</evidence>
<dbReference type="FunFam" id="2.60.40.10:FF:000611">
    <property type="entry name" value="Tenascin C"/>
    <property type="match status" value="1"/>
</dbReference>
<dbReference type="PROSITE" id="PS51406">
    <property type="entry name" value="FIBRINOGEN_C_2"/>
    <property type="match status" value="1"/>
</dbReference>
<comment type="similarity">
    <text evidence="2">Belongs to the tenascin family.</text>
</comment>
<feature type="disulfide bond" evidence="12">
    <location>
        <begin position="446"/>
        <end position="455"/>
    </location>
</feature>
<dbReference type="SUPFAM" id="SSF49265">
    <property type="entry name" value="Fibronectin type III"/>
    <property type="match status" value="9"/>
</dbReference>
<dbReference type="InterPro" id="IPR014716">
    <property type="entry name" value="Fibrinogen_a/b/g_C_1"/>
</dbReference>
<evidence type="ECO:0000259" key="15">
    <source>
        <dbReference type="PROSITE" id="PS50853"/>
    </source>
</evidence>
<evidence type="ECO:0000256" key="3">
    <source>
        <dbReference type="ARBA" id="ARBA00022525"/>
    </source>
</evidence>
<dbReference type="FunFam" id="2.60.40.10:FF:000274">
    <property type="entry name" value="Tenascin C"/>
    <property type="match status" value="1"/>
</dbReference>
<dbReference type="Pfam" id="PF25024">
    <property type="entry name" value="EGF_TEN"/>
    <property type="match status" value="1"/>
</dbReference>
<dbReference type="InterPro" id="IPR013111">
    <property type="entry name" value="EGF_extracell"/>
</dbReference>
<dbReference type="FunFam" id="2.60.40.10:FF:000207">
    <property type="entry name" value="Tenascin C"/>
    <property type="match status" value="1"/>
</dbReference>
<dbReference type="Gene3D" id="2.60.40.10">
    <property type="entry name" value="Immunoglobulins"/>
    <property type="match status" value="12"/>
</dbReference>
<feature type="signal peptide" evidence="13">
    <location>
        <begin position="1"/>
        <end position="22"/>
    </location>
</feature>
<keyword evidence="10 12" id="KW-1015">Disulfide bond</keyword>
<feature type="domain" description="Fibronectin type-III" evidence="15">
    <location>
        <begin position="1524"/>
        <end position="1610"/>
    </location>
</feature>
<name>A0A8C0VSY0_CYACU</name>
<dbReference type="CDD" id="cd00087">
    <property type="entry name" value="FReD"/>
    <property type="match status" value="1"/>
</dbReference>
<feature type="chain" id="PRO_5034372958" evidence="13">
    <location>
        <begin position="23"/>
        <end position="1915"/>
    </location>
</feature>
<evidence type="ECO:0000256" key="9">
    <source>
        <dbReference type="ARBA" id="ARBA00023054"/>
    </source>
</evidence>
<dbReference type="SUPFAM" id="SSF56496">
    <property type="entry name" value="Fibrinogen C-terminal domain-like"/>
    <property type="match status" value="1"/>
</dbReference>
<keyword evidence="11" id="KW-0325">Glycoprotein</keyword>
<dbReference type="InterPro" id="IPR003961">
    <property type="entry name" value="FN3_dom"/>
</dbReference>
<feature type="disulfide bond" evidence="12">
    <location>
        <begin position="274"/>
        <end position="284"/>
    </location>
</feature>
<dbReference type="Pfam" id="PF07974">
    <property type="entry name" value="EGF_2"/>
    <property type="match status" value="2"/>
</dbReference>
<evidence type="ECO:0000256" key="6">
    <source>
        <dbReference type="ARBA" id="ARBA00022729"/>
    </source>
</evidence>
<keyword evidence="5 12" id="KW-0245">EGF-like domain</keyword>
<protein>
    <submittedName>
        <fullName evidence="17">Tenascin C</fullName>
    </submittedName>
</protein>
<feature type="domain" description="Fibronectin type-III" evidence="15">
    <location>
        <begin position="1611"/>
        <end position="1701"/>
    </location>
</feature>
<dbReference type="Pfam" id="PF23106">
    <property type="entry name" value="EGF_Teneurin"/>
    <property type="match status" value="2"/>
</dbReference>
<dbReference type="Gene3D" id="3.90.215.10">
    <property type="entry name" value="Gamma Fibrinogen, chain A, domain 1"/>
    <property type="match status" value="1"/>
</dbReference>
<dbReference type="CDD" id="cd00063">
    <property type="entry name" value="FN3"/>
    <property type="match status" value="11"/>
</dbReference>
<dbReference type="GO" id="GO:0007155">
    <property type="term" value="P:cell adhesion"/>
    <property type="evidence" value="ECO:0007669"/>
    <property type="project" value="UniProtKB-KW"/>
</dbReference>
<comment type="caution">
    <text evidence="12">Lacks conserved residue(s) required for the propagation of feature annotation.</text>
</comment>
<dbReference type="FunFam" id="2.60.40.10:FF:000201">
    <property type="entry name" value="Tenascin C"/>
    <property type="match status" value="1"/>
</dbReference>
<comment type="subcellular location">
    <subcellularLocation>
        <location evidence="1">Secreted</location>
        <location evidence="1">Extracellular space</location>
        <location evidence="1">Extracellular matrix</location>
    </subcellularLocation>
</comment>
<reference evidence="17" key="1">
    <citation type="submission" date="2025-08" db="UniProtKB">
        <authorList>
            <consortium name="Ensembl"/>
        </authorList>
    </citation>
    <scope>IDENTIFICATION</scope>
</reference>
<dbReference type="Proteomes" id="UP000694410">
    <property type="component" value="Unplaced"/>
</dbReference>
<dbReference type="InterPro" id="IPR036116">
    <property type="entry name" value="FN3_sf"/>
</dbReference>
<dbReference type="Gene3D" id="2.20.25.10">
    <property type="match status" value="1"/>
</dbReference>
<evidence type="ECO:0000256" key="10">
    <source>
        <dbReference type="ARBA" id="ARBA00023157"/>
    </source>
</evidence>
<dbReference type="Ensembl" id="ENSCCET00000040915.1">
    <property type="protein sequence ID" value="ENSCCEP00000027613.1"/>
    <property type="gene ID" value="ENSCCEG00000023945.1"/>
</dbReference>
<evidence type="ECO:0000259" key="16">
    <source>
        <dbReference type="PROSITE" id="PS51406"/>
    </source>
</evidence>
<dbReference type="GO" id="GO:0005615">
    <property type="term" value="C:extracellular space"/>
    <property type="evidence" value="ECO:0007669"/>
    <property type="project" value="TreeGrafter"/>
</dbReference>
<dbReference type="PROSITE" id="PS01186">
    <property type="entry name" value="EGF_2"/>
    <property type="match status" value="4"/>
</dbReference>
<feature type="domain" description="Fibronectin type-III" evidence="15">
    <location>
        <begin position="1344"/>
        <end position="1433"/>
    </location>
</feature>
<dbReference type="SMART" id="SM00060">
    <property type="entry name" value="FN3"/>
    <property type="match status" value="12"/>
</dbReference>
<feature type="disulfide bond" evidence="12">
    <location>
        <begin position="429"/>
        <end position="439"/>
    </location>
</feature>
<keyword evidence="9" id="KW-0175">Coiled coil</keyword>
<evidence type="ECO:0000256" key="7">
    <source>
        <dbReference type="ARBA" id="ARBA00022737"/>
    </source>
</evidence>
<dbReference type="FunFam" id="2.60.40.10:FF:000099">
    <property type="entry name" value="Fibronectin 1"/>
    <property type="match status" value="1"/>
</dbReference>
<feature type="disulfide bond" evidence="12">
    <location>
        <begin position="291"/>
        <end position="300"/>
    </location>
</feature>
<feature type="domain" description="Fibronectin type-III" evidence="15">
    <location>
        <begin position="733"/>
        <end position="823"/>
    </location>
</feature>
<keyword evidence="18" id="KW-1185">Reference proteome</keyword>
<dbReference type="FunFam" id="2.60.40.10:FF:000293">
    <property type="entry name" value="Tenascin C"/>
    <property type="match status" value="1"/>
</dbReference>
<feature type="domain" description="EGF-like" evidence="14">
    <location>
        <begin position="270"/>
        <end position="301"/>
    </location>
</feature>
<dbReference type="PROSITE" id="PS50853">
    <property type="entry name" value="FN3"/>
    <property type="match status" value="10"/>
</dbReference>
<dbReference type="InterPro" id="IPR000742">
    <property type="entry name" value="EGF"/>
</dbReference>
<feature type="domain" description="EGF-like" evidence="14">
    <location>
        <begin position="425"/>
        <end position="456"/>
    </location>
</feature>
<dbReference type="NCBIfam" id="NF040941">
    <property type="entry name" value="GGGWT_bact"/>
    <property type="match status" value="1"/>
</dbReference>
<feature type="domain" description="Fibrinogen C-terminal" evidence="16">
    <location>
        <begin position="1689"/>
        <end position="1904"/>
    </location>
</feature>
<dbReference type="Pfam" id="PF00041">
    <property type="entry name" value="fn3"/>
    <property type="match status" value="11"/>
</dbReference>
<dbReference type="FunFam" id="2.10.25.10:FF:000001">
    <property type="entry name" value="Tenascin C"/>
    <property type="match status" value="10"/>
</dbReference>
<feature type="domain" description="Fibronectin type-III" evidence="15">
    <location>
        <begin position="824"/>
        <end position="914"/>
    </location>
</feature>
<evidence type="ECO:0000256" key="2">
    <source>
        <dbReference type="ARBA" id="ARBA00008673"/>
    </source>
</evidence>
<dbReference type="CDD" id="cd00054">
    <property type="entry name" value="EGF_CA"/>
    <property type="match status" value="5"/>
</dbReference>
<dbReference type="InterPro" id="IPR002181">
    <property type="entry name" value="Fibrinogen_a/b/g_C_dom"/>
</dbReference>
<dbReference type="SMART" id="SM00186">
    <property type="entry name" value="FBG"/>
    <property type="match status" value="1"/>
</dbReference>
<evidence type="ECO:0000256" key="8">
    <source>
        <dbReference type="ARBA" id="ARBA00022889"/>
    </source>
</evidence>
<dbReference type="PROSITE" id="PS00022">
    <property type="entry name" value="EGF_1"/>
    <property type="match status" value="4"/>
</dbReference>
<accession>A0A8C0VSY0</accession>
<keyword evidence="8" id="KW-0130">Cell adhesion</keyword>
<evidence type="ECO:0000256" key="1">
    <source>
        <dbReference type="ARBA" id="ARBA00004498"/>
    </source>
</evidence>
<dbReference type="FunFam" id="3.90.215.10:FF:000001">
    <property type="entry name" value="Tenascin isoform 1"/>
    <property type="match status" value="1"/>
</dbReference>
<keyword evidence="7" id="KW-0677">Repeat</keyword>
<keyword evidence="6 13" id="KW-0732">Signal</keyword>
<dbReference type="PANTHER" id="PTHR46708">
    <property type="entry name" value="TENASCIN"/>
    <property type="match status" value="1"/>
</dbReference>
<dbReference type="Gene3D" id="2.10.25.10">
    <property type="entry name" value="Laminin"/>
    <property type="match status" value="11"/>
</dbReference>